<organism evidence="3">
    <name type="scientific">Hydatigena taeniaeformis</name>
    <name type="common">Feline tapeworm</name>
    <name type="synonym">Taenia taeniaeformis</name>
    <dbReference type="NCBI Taxonomy" id="6205"/>
    <lineage>
        <taxon>Eukaryota</taxon>
        <taxon>Metazoa</taxon>
        <taxon>Spiralia</taxon>
        <taxon>Lophotrochozoa</taxon>
        <taxon>Platyhelminthes</taxon>
        <taxon>Cestoda</taxon>
        <taxon>Eucestoda</taxon>
        <taxon>Cyclophyllidea</taxon>
        <taxon>Taeniidae</taxon>
        <taxon>Hydatigera</taxon>
    </lineage>
</organism>
<accession>A0A158RE01</accession>
<evidence type="ECO:0000313" key="1">
    <source>
        <dbReference type="EMBL" id="VDM30587.1"/>
    </source>
</evidence>
<sequence>MSFKTLLQSPVTQFYSTDTPYEYGCWSFGYINAIHCFEQVCALVTTIFTLFHAFVLCRWQRSKSSVYDYGSDLYCDEDIKTGACFLAEQRRRRASVEAIVQSAKPESTTACQPTVPVGPPIQKRMLTVKQGANDRSLQKVQIIEREGPKARAYTPRYESANAYPHTFPYAESEPDAKTYECKQRFMEMLVYTDSFDWRSGAAEPEGMGYETGDDSPYPVNSYFPVKESSPLYKYVNAMRIELKEAEVPPDRVVHGRVFFNLKEPVTVEAVGIDINKTLAMTMPDGKVIIPSRDKNYAPELKLLPNRQPRLLLPGMEPQPGDSTAANRLPNDFALVEAIPKKAILQSGYSAIPFKIYVPENQVPTFTYTCNKGSSVFNNYSVEASVRMNGNVVKSERVPIVVPALGKKNDDYAESDDNYDLVITNRQFTKDDGFDFAVGYTEKDSGHDKPKKVTASVIRKAKCPAIGLDDETRYSVTDHASVSSSSSNPVLEKYQQNTGNKTLKTDWDANAYSENNLVPFTTPTVSAGGFTCDYLLELHVDDETYRTPVLLVNRYDDKASNRSDISSLSKRKDFKVTA</sequence>
<dbReference type="EMBL" id="UYWX01020301">
    <property type="protein sequence ID" value="VDM30587.1"/>
    <property type="molecule type" value="Genomic_DNA"/>
</dbReference>
<protein>
    <submittedName>
        <fullName evidence="3">Arrestin_C domain-containing protein</fullName>
    </submittedName>
</protein>
<gene>
    <name evidence="1" type="ORF">TTAC_LOCUS6386</name>
</gene>
<evidence type="ECO:0000313" key="3">
    <source>
        <dbReference type="WBParaSite" id="TTAC_0000640101-mRNA-1"/>
    </source>
</evidence>
<reference evidence="1 2" key="2">
    <citation type="submission" date="2018-11" db="EMBL/GenBank/DDBJ databases">
        <authorList>
            <consortium name="Pathogen Informatics"/>
        </authorList>
    </citation>
    <scope>NUCLEOTIDE SEQUENCE [LARGE SCALE GENOMIC DNA]</scope>
</reference>
<reference evidence="3" key="1">
    <citation type="submission" date="2016-04" db="UniProtKB">
        <authorList>
            <consortium name="WormBaseParasite"/>
        </authorList>
    </citation>
    <scope>IDENTIFICATION</scope>
</reference>
<keyword evidence="2" id="KW-1185">Reference proteome</keyword>
<proteinExistence type="predicted"/>
<dbReference type="WBParaSite" id="TTAC_0000640101-mRNA-1">
    <property type="protein sequence ID" value="TTAC_0000640101-mRNA-1"/>
    <property type="gene ID" value="TTAC_0000640101"/>
</dbReference>
<dbReference type="AlphaFoldDB" id="A0A158RE01"/>
<dbReference type="OrthoDB" id="6257296at2759"/>
<evidence type="ECO:0000313" key="2">
    <source>
        <dbReference type="Proteomes" id="UP000274429"/>
    </source>
</evidence>
<name>A0A158RE01_HYDTA</name>
<dbReference type="Proteomes" id="UP000274429">
    <property type="component" value="Unassembled WGS sequence"/>
</dbReference>